<feature type="site" description="Transition state stabilizer" evidence="2">
    <location>
        <position position="185"/>
    </location>
</feature>
<dbReference type="EC" id="5.3.1.23" evidence="2"/>
<accession>A0ABZ2LP93</accession>
<dbReference type="Pfam" id="PF01008">
    <property type="entry name" value="IF-2B"/>
    <property type="match status" value="1"/>
</dbReference>
<name>A0ABZ2LP93_9BACT</name>
<dbReference type="RefSeq" id="WP_394821202.1">
    <property type="nucleotide sequence ID" value="NZ_CP089984.1"/>
</dbReference>
<dbReference type="Gene3D" id="1.20.120.420">
    <property type="entry name" value="translation initiation factor eif-2b, domain 1"/>
    <property type="match status" value="1"/>
</dbReference>
<dbReference type="GO" id="GO:0046523">
    <property type="term" value="F:S-methyl-5-thioribose-1-phosphate isomerase activity"/>
    <property type="evidence" value="ECO:0007669"/>
    <property type="project" value="UniProtKB-EC"/>
</dbReference>
<dbReference type="InterPro" id="IPR027363">
    <property type="entry name" value="M1Pi_N"/>
</dbReference>
<comment type="function">
    <text evidence="2">Catalyzes the interconversion of methylthioribose-1-phosphate (MTR-1-P) into methylthioribulose-1-phosphate (MTRu-1-P).</text>
</comment>
<evidence type="ECO:0000256" key="2">
    <source>
        <dbReference type="HAMAP-Rule" id="MF_01678"/>
    </source>
</evidence>
<dbReference type="InterPro" id="IPR005251">
    <property type="entry name" value="IF-M1Pi"/>
</dbReference>
<dbReference type="InterPro" id="IPR000649">
    <property type="entry name" value="IF-2B-related"/>
</dbReference>
<comment type="catalytic activity">
    <reaction evidence="2">
        <text>5-(methylsulfanyl)-alpha-D-ribose 1-phosphate = 5-(methylsulfanyl)-D-ribulose 1-phosphate</text>
        <dbReference type="Rhea" id="RHEA:19989"/>
        <dbReference type="ChEBI" id="CHEBI:58533"/>
        <dbReference type="ChEBI" id="CHEBI:58548"/>
        <dbReference type="EC" id="5.3.1.23"/>
    </reaction>
</comment>
<dbReference type="Gene3D" id="3.40.50.10470">
    <property type="entry name" value="Translation initiation factor eif-2b, domain 2"/>
    <property type="match status" value="1"/>
</dbReference>
<keyword evidence="1 2" id="KW-0413">Isomerase</keyword>
<dbReference type="Proteomes" id="UP001370348">
    <property type="component" value="Chromosome"/>
</dbReference>
<dbReference type="InterPro" id="IPR011559">
    <property type="entry name" value="Initiation_fac_2B_a/b/d"/>
</dbReference>
<organism evidence="4 5">
    <name type="scientific">Pendulispora albinea</name>
    <dbReference type="NCBI Taxonomy" id="2741071"/>
    <lineage>
        <taxon>Bacteria</taxon>
        <taxon>Pseudomonadati</taxon>
        <taxon>Myxococcota</taxon>
        <taxon>Myxococcia</taxon>
        <taxon>Myxococcales</taxon>
        <taxon>Sorangiineae</taxon>
        <taxon>Pendulisporaceae</taxon>
        <taxon>Pendulispora</taxon>
    </lineage>
</organism>
<dbReference type="NCBIfam" id="TIGR00524">
    <property type="entry name" value="eIF-2B_rel"/>
    <property type="match status" value="1"/>
</dbReference>
<proteinExistence type="inferred from homology"/>
<dbReference type="HAMAP" id="MF_01678">
    <property type="entry name" value="Salvage_MtnA"/>
    <property type="match status" value="1"/>
</dbReference>
<evidence type="ECO:0000313" key="5">
    <source>
        <dbReference type="Proteomes" id="UP001370348"/>
    </source>
</evidence>
<dbReference type="NCBIfam" id="TIGR00512">
    <property type="entry name" value="salvage_mtnA"/>
    <property type="match status" value="1"/>
</dbReference>
<evidence type="ECO:0000256" key="1">
    <source>
        <dbReference type="ARBA" id="ARBA00023235"/>
    </source>
</evidence>
<feature type="active site" description="Proton donor" evidence="2">
    <location>
        <position position="265"/>
    </location>
</feature>
<dbReference type="InterPro" id="IPR037171">
    <property type="entry name" value="NagB/RpiA_transferase-like"/>
</dbReference>
<feature type="binding site" evidence="2">
    <location>
        <begin position="275"/>
        <end position="276"/>
    </location>
    <ligand>
        <name>substrate</name>
    </ligand>
</feature>
<feature type="region of interest" description="Disordered" evidence="3">
    <location>
        <begin position="1"/>
        <end position="28"/>
    </location>
</feature>
<feature type="binding site" evidence="2">
    <location>
        <position position="224"/>
    </location>
    <ligand>
        <name>substrate</name>
    </ligand>
</feature>
<evidence type="ECO:0000313" key="4">
    <source>
        <dbReference type="EMBL" id="WXB11581.1"/>
    </source>
</evidence>
<gene>
    <name evidence="2 4" type="primary">mtnA</name>
    <name evidence="4" type="ORF">LZC94_27430</name>
</gene>
<dbReference type="EMBL" id="CP089984">
    <property type="protein sequence ID" value="WXB11581.1"/>
    <property type="molecule type" value="Genomic_DNA"/>
</dbReference>
<dbReference type="NCBIfam" id="NF004326">
    <property type="entry name" value="PRK05720.1"/>
    <property type="match status" value="1"/>
</dbReference>
<dbReference type="PANTHER" id="PTHR43475">
    <property type="entry name" value="METHYLTHIORIBOSE-1-PHOSPHATE ISOMERASE"/>
    <property type="match status" value="1"/>
</dbReference>
<feature type="binding site" evidence="2">
    <location>
        <position position="117"/>
    </location>
    <ligand>
        <name>substrate</name>
    </ligand>
</feature>
<dbReference type="PANTHER" id="PTHR43475:SF1">
    <property type="entry name" value="METHYLTHIORIBOSE-1-PHOSPHATE ISOMERASE"/>
    <property type="match status" value="1"/>
</dbReference>
<keyword evidence="5" id="KW-1185">Reference proteome</keyword>
<dbReference type="SUPFAM" id="SSF100950">
    <property type="entry name" value="NagB/RpiA/CoA transferase-like"/>
    <property type="match status" value="1"/>
</dbReference>
<keyword evidence="2" id="KW-0486">Methionine biosynthesis</keyword>
<reference evidence="4 5" key="1">
    <citation type="submission" date="2021-12" db="EMBL/GenBank/DDBJ databases">
        <title>Discovery of the Pendulisporaceae a myxobacterial family with distinct sporulation behavior and unique specialized metabolism.</title>
        <authorList>
            <person name="Garcia R."/>
            <person name="Popoff A."/>
            <person name="Bader C.D."/>
            <person name="Loehr J."/>
            <person name="Walesch S."/>
            <person name="Walt C."/>
            <person name="Boldt J."/>
            <person name="Bunk B."/>
            <person name="Haeckl F.J.F.P.J."/>
            <person name="Gunesch A.P."/>
            <person name="Birkelbach J."/>
            <person name="Nuebel U."/>
            <person name="Pietschmann T."/>
            <person name="Bach T."/>
            <person name="Mueller R."/>
        </authorList>
    </citation>
    <scope>NUCLEOTIDE SEQUENCE [LARGE SCALE GENOMIC DNA]</scope>
    <source>
        <strain evidence="4 5">MSr11954</strain>
    </source>
</reference>
<sequence length="380" mass="40250">MSSIGGGTPIPTLKTGRAHPHPEPLSGSLFSAAELMPGDRHVVMLDQRLLPRIERYEIFSRVEQVADAISTMKVRGAPAIGIAAAYGLVLAAGFIEGSRERFLESMQTADKLLRRTRPTAVNLAWALDRMARTVARIAGEAPIQRVLALGAEARAIHSEDVAACRAMGALGAANVRDGATVLTHCNAGALATGGYGTALGVIRAARDAGKKIRVLSAETRPLLQGARLTAWELHKDGIQVETITDSMVASFMARGLIDQVIVGADRVARNGDVANKIGTYGVACLAQLHGIPFDVAAPWSTVDLACPSGADIPIEQRGEREVSHVSIGESEVQIMPDGVRAHNPSFDVTPFRLIRALYTERGTASPLTAETLARLAPSLP</sequence>
<comment type="similarity">
    <text evidence="2">Belongs to the EIF-2B alpha/beta/delta subunits family. MtnA subfamily.</text>
</comment>
<evidence type="ECO:0000256" key="3">
    <source>
        <dbReference type="SAM" id="MobiDB-lite"/>
    </source>
</evidence>
<dbReference type="InterPro" id="IPR042529">
    <property type="entry name" value="IF_2B-like_C"/>
</dbReference>
<protein>
    <recommendedName>
        <fullName evidence="2">Methylthioribose-1-phosphate isomerase</fullName>
        <shortName evidence="2">M1Pi</shortName>
        <shortName evidence="2">MTR-1-P isomerase</shortName>
        <ecNumber evidence="2">5.3.1.23</ecNumber>
    </recommendedName>
    <alternativeName>
        <fullName evidence="2">S-methyl-5-thioribose-1-phosphate isomerase</fullName>
    </alternativeName>
</protein>
<feature type="binding site" evidence="2">
    <location>
        <begin position="75"/>
        <end position="77"/>
    </location>
    <ligand>
        <name>substrate</name>
    </ligand>
</feature>
<comment type="pathway">
    <text evidence="2">Amino-acid biosynthesis; L-methionine biosynthesis via salvage pathway; L-methionine from S-methyl-5-thio-alpha-D-ribose 1-phosphate: step 1/6.</text>
</comment>
<keyword evidence="2" id="KW-0028">Amino-acid biosynthesis</keyword>